<dbReference type="AlphaFoldDB" id="U2UZ28"/>
<dbReference type="GO" id="GO:0016462">
    <property type="term" value="F:pyrophosphatase activity"/>
    <property type="evidence" value="ECO:0007669"/>
    <property type="project" value="UniProtKB-ARBA"/>
</dbReference>
<dbReference type="Pfam" id="PF00293">
    <property type="entry name" value="NUDIX"/>
    <property type="match status" value="1"/>
</dbReference>
<dbReference type="GO" id="GO:0006753">
    <property type="term" value="P:nucleoside phosphate metabolic process"/>
    <property type="evidence" value="ECO:0007669"/>
    <property type="project" value="TreeGrafter"/>
</dbReference>
<comment type="caution">
    <text evidence="6">The sequence shown here is derived from an EMBL/GenBank/DDBJ whole genome shotgun (WGS) entry which is preliminary data.</text>
</comment>
<evidence type="ECO:0000256" key="4">
    <source>
        <dbReference type="RuleBase" id="RU003476"/>
    </source>
</evidence>
<evidence type="ECO:0000256" key="2">
    <source>
        <dbReference type="ARBA" id="ARBA00005582"/>
    </source>
</evidence>
<dbReference type="PATRIC" id="fig|1125712.3.peg.1231"/>
<name>U2UZ28_9ACTN</name>
<dbReference type="RefSeq" id="WP_021726231.1">
    <property type="nucleotide sequence ID" value="NZ_AWEZ01000045.1"/>
</dbReference>
<reference evidence="6 7" key="1">
    <citation type="submission" date="2013-08" db="EMBL/GenBank/DDBJ databases">
        <authorList>
            <person name="Durkin A.S."/>
            <person name="Haft D.R."/>
            <person name="McCorrison J."/>
            <person name="Torralba M."/>
            <person name="Gillis M."/>
            <person name="Haft D.H."/>
            <person name="Methe B."/>
            <person name="Sutton G."/>
            <person name="Nelson K.E."/>
        </authorList>
    </citation>
    <scope>NUCLEOTIDE SEQUENCE [LARGE SCALE GENOMIC DNA]</scope>
    <source>
        <strain evidence="6 7">F0195</strain>
    </source>
</reference>
<dbReference type="Gene3D" id="3.90.79.10">
    <property type="entry name" value="Nucleoside Triphosphate Pyrophosphohydrolase"/>
    <property type="match status" value="1"/>
</dbReference>
<keyword evidence="7" id="KW-1185">Reference proteome</keyword>
<evidence type="ECO:0000256" key="3">
    <source>
        <dbReference type="ARBA" id="ARBA00022801"/>
    </source>
</evidence>
<accession>U2UZ28</accession>
<feature type="domain" description="Nudix hydrolase" evidence="5">
    <location>
        <begin position="60"/>
        <end position="187"/>
    </location>
</feature>
<evidence type="ECO:0000313" key="7">
    <source>
        <dbReference type="Proteomes" id="UP000016638"/>
    </source>
</evidence>
<evidence type="ECO:0000259" key="5">
    <source>
        <dbReference type="PROSITE" id="PS51462"/>
    </source>
</evidence>
<comment type="cofactor">
    <cofactor evidence="1">
        <name>Mg(2+)</name>
        <dbReference type="ChEBI" id="CHEBI:18420"/>
    </cofactor>
</comment>
<dbReference type="CDD" id="cd03424">
    <property type="entry name" value="NUDIX_ADPRase_Nudt5_UGPPase_Nudt14"/>
    <property type="match status" value="1"/>
</dbReference>
<dbReference type="eggNOG" id="COG0494">
    <property type="taxonomic scope" value="Bacteria"/>
</dbReference>
<dbReference type="InterPro" id="IPR020476">
    <property type="entry name" value="Nudix_hydrolase"/>
</dbReference>
<proteinExistence type="inferred from homology"/>
<dbReference type="PANTHER" id="PTHR11839">
    <property type="entry name" value="UDP/ADP-SUGAR PYROPHOSPHATASE"/>
    <property type="match status" value="1"/>
</dbReference>
<dbReference type="InterPro" id="IPR015797">
    <property type="entry name" value="NUDIX_hydrolase-like_dom_sf"/>
</dbReference>
<dbReference type="STRING" id="1125712.HMPREF1316_0098"/>
<dbReference type="PROSITE" id="PS00893">
    <property type="entry name" value="NUDIX_BOX"/>
    <property type="match status" value="1"/>
</dbReference>
<dbReference type="InterPro" id="IPR000086">
    <property type="entry name" value="NUDIX_hydrolase_dom"/>
</dbReference>
<dbReference type="Proteomes" id="UP000016638">
    <property type="component" value="Unassembled WGS sequence"/>
</dbReference>
<sequence>MDTHHSEDDLDRIRTYLAPDDRLREEVMATHIQWEGRIFSAQTLDVRLSDGSRATRETVSHHGGAGVCAVREGHICLVRQWRVALEGMTLEIPAGKLDAGEEPEACAARELEEETGLVAERLVPVATAVGSPGFSNEATHVFHALGLSQGVAHPDAGERVDVAWVPLTDAERAISAGLIIDSKTIIAILYAVRHLDDTDPGACHVP</sequence>
<organism evidence="6 7">
    <name type="scientific">Olsenella profusa F0195</name>
    <dbReference type="NCBI Taxonomy" id="1125712"/>
    <lineage>
        <taxon>Bacteria</taxon>
        <taxon>Bacillati</taxon>
        <taxon>Actinomycetota</taxon>
        <taxon>Coriobacteriia</taxon>
        <taxon>Coriobacteriales</taxon>
        <taxon>Atopobiaceae</taxon>
        <taxon>Olsenella</taxon>
    </lineage>
</organism>
<dbReference type="GO" id="GO:0019693">
    <property type="term" value="P:ribose phosphate metabolic process"/>
    <property type="evidence" value="ECO:0007669"/>
    <property type="project" value="TreeGrafter"/>
</dbReference>
<keyword evidence="3 4" id="KW-0378">Hydrolase</keyword>
<dbReference type="PRINTS" id="PR00502">
    <property type="entry name" value="NUDIXFAMILY"/>
</dbReference>
<dbReference type="OrthoDB" id="9806150at2"/>
<dbReference type="PROSITE" id="PS51462">
    <property type="entry name" value="NUDIX"/>
    <property type="match status" value="1"/>
</dbReference>
<gene>
    <name evidence="6" type="ORF">HMPREF1316_0098</name>
</gene>
<evidence type="ECO:0000313" key="6">
    <source>
        <dbReference type="EMBL" id="ERL08362.1"/>
    </source>
</evidence>
<dbReference type="GO" id="GO:0005829">
    <property type="term" value="C:cytosol"/>
    <property type="evidence" value="ECO:0007669"/>
    <property type="project" value="TreeGrafter"/>
</dbReference>
<dbReference type="InterPro" id="IPR020084">
    <property type="entry name" value="NUDIX_hydrolase_CS"/>
</dbReference>
<dbReference type="PANTHER" id="PTHR11839:SF18">
    <property type="entry name" value="NUDIX HYDROLASE DOMAIN-CONTAINING PROTEIN"/>
    <property type="match status" value="1"/>
</dbReference>
<dbReference type="SUPFAM" id="SSF55811">
    <property type="entry name" value="Nudix"/>
    <property type="match status" value="1"/>
</dbReference>
<protein>
    <submittedName>
        <fullName evidence="6">NUDIX domain protein</fullName>
    </submittedName>
</protein>
<dbReference type="EMBL" id="AWEZ01000045">
    <property type="protein sequence ID" value="ERL08362.1"/>
    <property type="molecule type" value="Genomic_DNA"/>
</dbReference>
<evidence type="ECO:0000256" key="1">
    <source>
        <dbReference type="ARBA" id="ARBA00001946"/>
    </source>
</evidence>
<comment type="similarity">
    <text evidence="2 4">Belongs to the Nudix hydrolase family.</text>
</comment>